<proteinExistence type="predicted"/>
<evidence type="ECO:0000313" key="2">
    <source>
        <dbReference type="EMBL" id="RDW26213.1"/>
    </source>
</evidence>
<dbReference type="VEuPathDB" id="FungiDB:YALI0_D19932g"/>
<sequence length="316" mass="36459">MRTMRPLGSVGRVAEVVHRSSCCRHYSTKDLGSKKTDTNKKTNREQGADHYDRIFAFMDGIPPATAESIIGRSSTRDRVSHTGERIRKLDFDVEDLIKPGRREVAPAAPKRESKQPGTKSLMTVLSKQLEKEHLKFQGQQRELEWSNKEAQHKKAAPVKTHTPQWQETPSSIKTVEDQDYAYVTQGGEAIFTKERPPSLASEDLFSVLNRNPHPETYAKSINKLESKGWRYIGCGYPSDLVVFARPKRRRYGWIKQIMGTSALAFVVTYTLLEIDERWTGTKRRAQWEREREQRRRDHERDIKALEERECSCSIRG</sequence>
<evidence type="ECO:0000313" key="3">
    <source>
        <dbReference type="Proteomes" id="UP000256601"/>
    </source>
</evidence>
<name>A0A371C7D4_YARLL</name>
<organism evidence="2 3">
    <name type="scientific">Yarrowia lipolytica</name>
    <name type="common">Candida lipolytica</name>
    <dbReference type="NCBI Taxonomy" id="4952"/>
    <lineage>
        <taxon>Eukaryota</taxon>
        <taxon>Fungi</taxon>
        <taxon>Dikarya</taxon>
        <taxon>Ascomycota</taxon>
        <taxon>Saccharomycotina</taxon>
        <taxon>Dipodascomycetes</taxon>
        <taxon>Dipodascales</taxon>
        <taxon>Dipodascales incertae sedis</taxon>
        <taxon>Yarrowia</taxon>
    </lineage>
</organism>
<reference evidence="2 3" key="1">
    <citation type="submission" date="2018-07" db="EMBL/GenBank/DDBJ databases">
        <title>Draft Genome Assemblies for Five Robust Yarrowia lipolytica Strains Exhibiting High Lipid Production and Pentose Sugar Utilization and Sugar Alcohol Secretion from Undetoxified Lignocellulosic Biomass Hydrolysates.</title>
        <authorList>
            <consortium name="DOE Joint Genome Institute"/>
            <person name="Walker C."/>
            <person name="Ryu S."/>
            <person name="Na H."/>
            <person name="Zane M."/>
            <person name="LaButti K."/>
            <person name="Lipzen A."/>
            <person name="Haridas S."/>
            <person name="Barry K."/>
            <person name="Grigoriev I.V."/>
            <person name="Quarterman J."/>
            <person name="Slininger P."/>
            <person name="Dien B."/>
            <person name="Trinh C.T."/>
        </authorList>
    </citation>
    <scope>NUCLEOTIDE SEQUENCE [LARGE SCALE GENOMIC DNA]</scope>
    <source>
        <strain evidence="2 3">YB392</strain>
    </source>
</reference>
<accession>A0A371C7D4</accession>
<dbReference type="AlphaFoldDB" id="A0A371C7D4"/>
<protein>
    <submittedName>
        <fullName evidence="2">Uncharacterized protein</fullName>
    </submittedName>
</protein>
<dbReference type="EMBL" id="KZ858984">
    <property type="protein sequence ID" value="RDW26213.1"/>
    <property type="molecule type" value="Genomic_DNA"/>
</dbReference>
<feature type="region of interest" description="Disordered" evidence="1">
    <location>
        <begin position="27"/>
        <end position="47"/>
    </location>
</feature>
<gene>
    <name evidence="2" type="ORF">B0I71DRAFT_131321</name>
</gene>
<evidence type="ECO:0000256" key="1">
    <source>
        <dbReference type="SAM" id="MobiDB-lite"/>
    </source>
</evidence>
<dbReference type="Proteomes" id="UP000256601">
    <property type="component" value="Unassembled WGS sequence"/>
</dbReference>
<dbReference type="VEuPathDB" id="FungiDB:YALI1_D25233g"/>